<feature type="compositionally biased region" description="Basic and acidic residues" evidence="1">
    <location>
        <begin position="19"/>
        <end position="32"/>
    </location>
</feature>
<reference evidence="3 4" key="1">
    <citation type="submission" date="2024-04" db="EMBL/GenBank/DDBJ databases">
        <title>Phyllosticta paracitricarpa is synonymous to the EU quarantine fungus P. citricarpa based on phylogenomic analyses.</title>
        <authorList>
            <consortium name="Lawrence Berkeley National Laboratory"/>
            <person name="Van ingen-buijs V.A."/>
            <person name="Van westerhoven A.C."/>
            <person name="Haridas S."/>
            <person name="Skiadas P."/>
            <person name="Martin F."/>
            <person name="Groenewald J.Z."/>
            <person name="Crous P.W."/>
            <person name="Seidl M.F."/>
        </authorList>
    </citation>
    <scope>NUCLEOTIDE SEQUENCE [LARGE SCALE GENOMIC DNA]</scope>
    <source>
        <strain evidence="3 4">CBS 141358</strain>
    </source>
</reference>
<proteinExistence type="predicted"/>
<gene>
    <name evidence="3" type="ORF">JOL62DRAFT_616624</name>
</gene>
<keyword evidence="2" id="KW-0812">Transmembrane</keyword>
<feature type="compositionally biased region" description="Polar residues" evidence="1">
    <location>
        <begin position="1"/>
        <end position="18"/>
    </location>
</feature>
<evidence type="ECO:0000256" key="2">
    <source>
        <dbReference type="SAM" id="Phobius"/>
    </source>
</evidence>
<accession>A0ABR1MSM5</accession>
<protein>
    <submittedName>
        <fullName evidence="3">Uncharacterized protein</fullName>
    </submittedName>
</protein>
<evidence type="ECO:0000313" key="3">
    <source>
        <dbReference type="EMBL" id="KAK7605931.1"/>
    </source>
</evidence>
<name>A0ABR1MSM5_9PEZI</name>
<sequence>MGSERSPTPFSMTNSNNGDTEKADQTEEPFTEREIEQVLQVAEELDQIPINPARGLAATQVKIVGAIIVALVAIIAFQYLRPPNIVEQPSATFFDAGRIMVRQRAVQNDATCEVSHSLGALQDAIQPLENLSGLADKIALAVNDGAMRKINAAKDALEALAYVPRVVNNATKDLKTVTQFSKTINCLLKESLGMIESEALRVPKDAHAALVHFQDVLEKLQMKLDSVLTLINDITLKMEERLRFLVLMKRAVDEVAQALKGDRAWIRIPFFKAVGDFKNELAWLQELSSQMTTGAPPEMENAVRLFSDYAEMLQLTLVDKIRSQDTKKDEFWVNVVVLQTWTRYGQPELVAPQVLRNLEILLELLERVQIG</sequence>
<organism evidence="3 4">
    <name type="scientific">Phyllosticta paracitricarpa</name>
    <dbReference type="NCBI Taxonomy" id="2016321"/>
    <lineage>
        <taxon>Eukaryota</taxon>
        <taxon>Fungi</taxon>
        <taxon>Dikarya</taxon>
        <taxon>Ascomycota</taxon>
        <taxon>Pezizomycotina</taxon>
        <taxon>Dothideomycetes</taxon>
        <taxon>Dothideomycetes incertae sedis</taxon>
        <taxon>Botryosphaeriales</taxon>
        <taxon>Phyllostictaceae</taxon>
        <taxon>Phyllosticta</taxon>
    </lineage>
</organism>
<feature type="region of interest" description="Disordered" evidence="1">
    <location>
        <begin position="1"/>
        <end position="32"/>
    </location>
</feature>
<comment type="caution">
    <text evidence="3">The sequence shown here is derived from an EMBL/GenBank/DDBJ whole genome shotgun (WGS) entry which is preliminary data.</text>
</comment>
<evidence type="ECO:0000256" key="1">
    <source>
        <dbReference type="SAM" id="MobiDB-lite"/>
    </source>
</evidence>
<keyword evidence="2" id="KW-0472">Membrane</keyword>
<evidence type="ECO:0000313" key="4">
    <source>
        <dbReference type="Proteomes" id="UP001367316"/>
    </source>
</evidence>
<dbReference type="Proteomes" id="UP001367316">
    <property type="component" value="Unassembled WGS sequence"/>
</dbReference>
<feature type="transmembrane region" description="Helical" evidence="2">
    <location>
        <begin position="63"/>
        <end position="80"/>
    </location>
</feature>
<keyword evidence="2" id="KW-1133">Transmembrane helix</keyword>
<dbReference type="EMBL" id="JBBPBF010000060">
    <property type="protein sequence ID" value="KAK7605931.1"/>
    <property type="molecule type" value="Genomic_DNA"/>
</dbReference>
<keyword evidence="4" id="KW-1185">Reference proteome</keyword>